<gene>
    <name evidence="2" type="ORF">FJV41_49395</name>
</gene>
<dbReference type="AlphaFoldDB" id="A0A540WHP3"/>
<reference evidence="2 3" key="1">
    <citation type="submission" date="2019-06" db="EMBL/GenBank/DDBJ databases">
        <authorList>
            <person name="Livingstone P."/>
            <person name="Whitworth D."/>
        </authorList>
    </citation>
    <scope>NUCLEOTIDE SEQUENCE [LARGE SCALE GENOMIC DNA]</scope>
    <source>
        <strain evidence="2 3">AM401</strain>
    </source>
</reference>
<keyword evidence="3" id="KW-1185">Reference proteome</keyword>
<accession>A0A540WHP3</accession>
<name>A0A540WHP3_9BACT</name>
<evidence type="ECO:0000313" key="3">
    <source>
        <dbReference type="Proteomes" id="UP000315369"/>
    </source>
</evidence>
<feature type="non-terminal residue" evidence="2">
    <location>
        <position position="249"/>
    </location>
</feature>
<dbReference type="Proteomes" id="UP000315369">
    <property type="component" value="Unassembled WGS sequence"/>
</dbReference>
<dbReference type="RefSeq" id="WP_220137980.1">
    <property type="nucleotide sequence ID" value="NZ_VIFM01000569.1"/>
</dbReference>
<organism evidence="2 3">
    <name type="scientific">Myxococcus llanfairpwllgwyngyllgogerychwyrndrobwllllantysiliogogogochensis</name>
    <dbReference type="NCBI Taxonomy" id="2590453"/>
    <lineage>
        <taxon>Bacteria</taxon>
        <taxon>Pseudomonadati</taxon>
        <taxon>Myxococcota</taxon>
        <taxon>Myxococcia</taxon>
        <taxon>Myxococcales</taxon>
        <taxon>Cystobacterineae</taxon>
        <taxon>Myxococcaceae</taxon>
        <taxon>Myxococcus</taxon>
    </lineage>
</organism>
<protein>
    <submittedName>
        <fullName evidence="2">Uncharacterized protein</fullName>
    </submittedName>
</protein>
<proteinExistence type="predicted"/>
<comment type="caution">
    <text evidence="2">The sequence shown here is derived from an EMBL/GenBank/DDBJ whole genome shotgun (WGS) entry which is preliminary data.</text>
</comment>
<feature type="region of interest" description="Disordered" evidence="1">
    <location>
        <begin position="206"/>
        <end position="249"/>
    </location>
</feature>
<evidence type="ECO:0000256" key="1">
    <source>
        <dbReference type="SAM" id="MobiDB-lite"/>
    </source>
</evidence>
<evidence type="ECO:0000313" key="2">
    <source>
        <dbReference type="EMBL" id="TQF08535.1"/>
    </source>
</evidence>
<dbReference type="EMBL" id="VIFM01000569">
    <property type="protein sequence ID" value="TQF08535.1"/>
    <property type="molecule type" value="Genomic_DNA"/>
</dbReference>
<feature type="compositionally biased region" description="Pro residues" evidence="1">
    <location>
        <begin position="234"/>
        <end position="249"/>
    </location>
</feature>
<sequence length="249" mass="27282">MLAATPAAPLAPFIALFSRIMGGWISEAEQARVAQKYLRAAQDMALQHAYYEGYTGKYNQAVALWNVGQYEQADALLSVADAAGKANRFKVAQHIDATELASYRAWMAKLAPDASASKMDNHLWDGYLLGAAGITGEPNTRDFNHGSPGGWVQIRRADGVVIRWAARTGHPDYEGTVIPPLPPEVYEFYQAVRREKERRAWVEEATGQGPGGYINTVKEARRNGTYDEPQMEEGPPPAPPRPPAPPPPP</sequence>